<evidence type="ECO:0000259" key="1">
    <source>
        <dbReference type="Pfam" id="PF00188"/>
    </source>
</evidence>
<feature type="domain" description="SCP" evidence="1">
    <location>
        <begin position="3"/>
        <end position="84"/>
    </location>
</feature>
<dbReference type="InterPro" id="IPR035940">
    <property type="entry name" value="CAP_sf"/>
</dbReference>
<dbReference type="Proteomes" id="UP000295781">
    <property type="component" value="Chromosome"/>
</dbReference>
<accession>A0A4P2Q5X4</accession>
<sequence>MSGYFSHESADGRTLLDRTQAAGFGGCAVGEDIAQGYRDPQAVVAGWMGSDGHCANLLSPRYRHLGVGYYDAPDAKIERVWGQNFGD</sequence>
<dbReference type="PANTHER" id="PTHR31157:SF1">
    <property type="entry name" value="SCP DOMAIN-CONTAINING PROTEIN"/>
    <property type="match status" value="1"/>
</dbReference>
<dbReference type="EMBL" id="CP012670">
    <property type="protein sequence ID" value="AUX24631.1"/>
    <property type="molecule type" value="Genomic_DNA"/>
</dbReference>
<dbReference type="InterPro" id="IPR014044">
    <property type="entry name" value="CAP_dom"/>
</dbReference>
<gene>
    <name evidence="2" type="ORF">SOCEGT47_051700</name>
</gene>
<dbReference type="AlphaFoldDB" id="A0A4P2Q5X4"/>
<dbReference type="Pfam" id="PF00188">
    <property type="entry name" value="CAP"/>
    <property type="match status" value="1"/>
</dbReference>
<protein>
    <recommendedName>
        <fullName evidence="1">SCP domain-containing protein</fullName>
    </recommendedName>
</protein>
<evidence type="ECO:0000313" key="3">
    <source>
        <dbReference type="Proteomes" id="UP000295781"/>
    </source>
</evidence>
<dbReference type="SUPFAM" id="SSF55797">
    <property type="entry name" value="PR-1-like"/>
    <property type="match status" value="1"/>
</dbReference>
<name>A0A4P2Q5X4_SORCE</name>
<organism evidence="2 3">
    <name type="scientific">Sorangium cellulosum</name>
    <name type="common">Polyangium cellulosum</name>
    <dbReference type="NCBI Taxonomy" id="56"/>
    <lineage>
        <taxon>Bacteria</taxon>
        <taxon>Pseudomonadati</taxon>
        <taxon>Myxococcota</taxon>
        <taxon>Polyangia</taxon>
        <taxon>Polyangiales</taxon>
        <taxon>Polyangiaceae</taxon>
        <taxon>Sorangium</taxon>
    </lineage>
</organism>
<proteinExistence type="predicted"/>
<evidence type="ECO:0000313" key="2">
    <source>
        <dbReference type="EMBL" id="AUX24631.1"/>
    </source>
</evidence>
<dbReference type="CDD" id="cd05379">
    <property type="entry name" value="CAP_bacterial"/>
    <property type="match status" value="1"/>
</dbReference>
<reference evidence="2 3" key="1">
    <citation type="submission" date="2015-09" db="EMBL/GenBank/DDBJ databases">
        <title>Sorangium comparison.</title>
        <authorList>
            <person name="Zaburannyi N."/>
            <person name="Bunk B."/>
            <person name="Overmann J."/>
            <person name="Mueller R."/>
        </authorList>
    </citation>
    <scope>NUCLEOTIDE SEQUENCE [LARGE SCALE GENOMIC DNA]</scope>
    <source>
        <strain evidence="2 3">So ceGT47</strain>
    </source>
</reference>
<dbReference type="Gene3D" id="3.40.33.10">
    <property type="entry name" value="CAP"/>
    <property type="match status" value="1"/>
</dbReference>
<dbReference type="PANTHER" id="PTHR31157">
    <property type="entry name" value="SCP DOMAIN-CONTAINING PROTEIN"/>
    <property type="match status" value="1"/>
</dbReference>